<feature type="active site" evidence="5">
    <location>
        <position position="31"/>
    </location>
</feature>
<dbReference type="PANTHER" id="PTHR47268:SF4">
    <property type="entry name" value="ACYLPHOSPHATASE"/>
    <property type="match status" value="1"/>
</dbReference>
<keyword evidence="10" id="KW-1185">Reference proteome</keyword>
<dbReference type="GO" id="GO:0003998">
    <property type="term" value="F:acylphosphatase activity"/>
    <property type="evidence" value="ECO:0007669"/>
    <property type="project" value="UniProtKB-EC"/>
</dbReference>
<evidence type="ECO:0000256" key="1">
    <source>
        <dbReference type="ARBA" id="ARBA00005614"/>
    </source>
</evidence>
<proteinExistence type="inferred from homology"/>
<keyword evidence="5" id="KW-0378">Hydrolase</keyword>
<dbReference type="Gene3D" id="3.30.70.100">
    <property type="match status" value="1"/>
</dbReference>
<comment type="similarity">
    <text evidence="1 6">Belongs to the acylphosphatase family.</text>
</comment>
<reference evidence="9 10" key="1">
    <citation type="submission" date="2019-07" db="EMBL/GenBank/DDBJ databases">
        <title>Whole genome shotgun sequence of Knoellia locipacati NBRC 109775.</title>
        <authorList>
            <person name="Hosoyama A."/>
            <person name="Uohara A."/>
            <person name="Ohji S."/>
            <person name="Ichikawa N."/>
        </authorList>
    </citation>
    <scope>NUCLEOTIDE SEQUENCE [LARGE SCALE GENOMIC DNA]</scope>
    <source>
        <strain evidence="9 10">NBRC 109775</strain>
    </source>
</reference>
<feature type="region of interest" description="Disordered" evidence="7">
    <location>
        <begin position="80"/>
        <end position="107"/>
    </location>
</feature>
<dbReference type="EMBL" id="BKBA01000002">
    <property type="protein sequence ID" value="GEQ12112.1"/>
    <property type="molecule type" value="Genomic_DNA"/>
</dbReference>
<dbReference type="InterPro" id="IPR036046">
    <property type="entry name" value="Acylphosphatase-like_dom_sf"/>
</dbReference>
<dbReference type="Pfam" id="PF00708">
    <property type="entry name" value="Acylphosphatase"/>
    <property type="match status" value="1"/>
</dbReference>
<evidence type="ECO:0000256" key="6">
    <source>
        <dbReference type="RuleBase" id="RU004168"/>
    </source>
</evidence>
<dbReference type="PROSITE" id="PS00150">
    <property type="entry name" value="ACYLPHOSPHATASE_1"/>
    <property type="match status" value="1"/>
</dbReference>
<feature type="active site" evidence="5">
    <location>
        <position position="49"/>
    </location>
</feature>
<dbReference type="InterPro" id="IPR020456">
    <property type="entry name" value="Acylphosphatase"/>
</dbReference>
<comment type="caution">
    <text evidence="9">The sequence shown here is derived from an EMBL/GenBank/DDBJ whole genome shotgun (WGS) entry which is preliminary data.</text>
</comment>
<dbReference type="PROSITE" id="PS51160">
    <property type="entry name" value="ACYLPHOSPHATASE_3"/>
    <property type="match status" value="1"/>
</dbReference>
<evidence type="ECO:0000313" key="9">
    <source>
        <dbReference type="EMBL" id="GEQ12112.1"/>
    </source>
</evidence>
<accession>A0A512SVX7</accession>
<name>A0A512SVX7_9MICO</name>
<evidence type="ECO:0000313" key="10">
    <source>
        <dbReference type="Proteomes" id="UP000321793"/>
    </source>
</evidence>
<dbReference type="InterPro" id="IPR001792">
    <property type="entry name" value="Acylphosphatase-like_dom"/>
</dbReference>
<feature type="domain" description="Acylphosphatase-like" evidence="8">
    <location>
        <begin position="16"/>
        <end position="107"/>
    </location>
</feature>
<evidence type="ECO:0000256" key="5">
    <source>
        <dbReference type="PROSITE-ProRule" id="PRU00520"/>
    </source>
</evidence>
<evidence type="ECO:0000256" key="2">
    <source>
        <dbReference type="ARBA" id="ARBA00012150"/>
    </source>
</evidence>
<protein>
    <recommendedName>
        <fullName evidence="3 5">acylphosphatase</fullName>
        <ecNumber evidence="2 5">3.6.1.7</ecNumber>
    </recommendedName>
</protein>
<comment type="catalytic activity">
    <reaction evidence="4 5">
        <text>an acyl phosphate + H2O = a carboxylate + phosphate + H(+)</text>
        <dbReference type="Rhea" id="RHEA:14965"/>
        <dbReference type="ChEBI" id="CHEBI:15377"/>
        <dbReference type="ChEBI" id="CHEBI:15378"/>
        <dbReference type="ChEBI" id="CHEBI:29067"/>
        <dbReference type="ChEBI" id="CHEBI:43474"/>
        <dbReference type="ChEBI" id="CHEBI:59918"/>
        <dbReference type="EC" id="3.6.1.7"/>
    </reaction>
</comment>
<dbReference type="NCBIfam" id="NF010997">
    <property type="entry name" value="PRK14422.1"/>
    <property type="match status" value="1"/>
</dbReference>
<evidence type="ECO:0000259" key="8">
    <source>
        <dbReference type="PROSITE" id="PS51160"/>
    </source>
</evidence>
<evidence type="ECO:0000256" key="7">
    <source>
        <dbReference type="SAM" id="MobiDB-lite"/>
    </source>
</evidence>
<dbReference type="SUPFAM" id="SSF54975">
    <property type="entry name" value="Acylphosphatase/BLUF domain-like"/>
    <property type="match status" value="1"/>
</dbReference>
<dbReference type="RefSeq" id="WP_147061653.1">
    <property type="nucleotide sequence ID" value="NZ_BAABDN010000001.1"/>
</dbReference>
<evidence type="ECO:0000256" key="3">
    <source>
        <dbReference type="ARBA" id="ARBA00015991"/>
    </source>
</evidence>
<dbReference type="OrthoDB" id="3182027at2"/>
<dbReference type="PRINTS" id="PR00112">
    <property type="entry name" value="ACYLPHPHTASE"/>
</dbReference>
<dbReference type="EC" id="3.6.1.7" evidence="2 5"/>
<dbReference type="PANTHER" id="PTHR47268">
    <property type="entry name" value="ACYLPHOSPHATASE"/>
    <property type="match status" value="1"/>
</dbReference>
<gene>
    <name evidence="9" type="primary">acyP</name>
    <name evidence="9" type="ORF">KLO01_01590</name>
</gene>
<organism evidence="9 10">
    <name type="scientific">Knoellia locipacati</name>
    <dbReference type="NCBI Taxonomy" id="882824"/>
    <lineage>
        <taxon>Bacteria</taxon>
        <taxon>Bacillati</taxon>
        <taxon>Actinomycetota</taxon>
        <taxon>Actinomycetes</taxon>
        <taxon>Micrococcales</taxon>
        <taxon>Intrasporangiaceae</taxon>
        <taxon>Knoellia</taxon>
    </lineage>
</organism>
<dbReference type="AlphaFoldDB" id="A0A512SVX7"/>
<sequence>MESSLDPGTDGVQPVRVTVSVRGRVQGVGFRWWTRARALELGLAGSARNTDDGRVEVVAQGPRGAVERLVRLLSEEPSTTRRPGAVVSVSTPLESAPREGVTGFVER</sequence>
<dbReference type="InterPro" id="IPR017968">
    <property type="entry name" value="Acylphosphatase_CS"/>
</dbReference>
<dbReference type="Proteomes" id="UP000321793">
    <property type="component" value="Unassembled WGS sequence"/>
</dbReference>
<evidence type="ECO:0000256" key="4">
    <source>
        <dbReference type="ARBA" id="ARBA00047645"/>
    </source>
</evidence>